<dbReference type="PROSITE" id="PS50943">
    <property type="entry name" value="HTH_CROC1"/>
    <property type="match status" value="1"/>
</dbReference>
<dbReference type="SMART" id="SM00530">
    <property type="entry name" value="HTH_XRE"/>
    <property type="match status" value="1"/>
</dbReference>
<dbReference type="Pfam" id="PF01381">
    <property type="entry name" value="HTH_3"/>
    <property type="match status" value="1"/>
</dbReference>
<sequence>MPRTWLIEIRTNANKTHDDIATEVDVSRQYYGMIESGIRNPSVDLAKRIAFILKFDWIIFFEEYGNKTLHIEQSVTSKQKEVG</sequence>
<dbReference type="EMBL" id="BMFT01000001">
    <property type="protein sequence ID" value="GGH16992.1"/>
    <property type="molecule type" value="Genomic_DNA"/>
</dbReference>
<evidence type="ECO:0000259" key="1">
    <source>
        <dbReference type="PROSITE" id="PS50943"/>
    </source>
</evidence>
<dbReference type="InterPro" id="IPR001387">
    <property type="entry name" value="Cro/C1-type_HTH"/>
</dbReference>
<keyword evidence="3" id="KW-1185">Reference proteome</keyword>
<gene>
    <name evidence="2" type="ORF">GCM10008013_12140</name>
</gene>
<evidence type="ECO:0000313" key="2">
    <source>
        <dbReference type="EMBL" id="GGH16992.1"/>
    </source>
</evidence>
<dbReference type="InterPro" id="IPR010982">
    <property type="entry name" value="Lambda_DNA-bd_dom_sf"/>
</dbReference>
<dbReference type="RefSeq" id="WP_188536783.1">
    <property type="nucleotide sequence ID" value="NZ_BMFT01000001.1"/>
</dbReference>
<comment type="caution">
    <text evidence="2">The sequence shown here is derived from an EMBL/GenBank/DDBJ whole genome shotgun (WGS) entry which is preliminary data.</text>
</comment>
<name>A0ABQ1Y8S0_9BACL</name>
<organism evidence="2 3">
    <name type="scientific">Paenibacillus segetis</name>
    <dbReference type="NCBI Taxonomy" id="1325360"/>
    <lineage>
        <taxon>Bacteria</taxon>
        <taxon>Bacillati</taxon>
        <taxon>Bacillota</taxon>
        <taxon>Bacilli</taxon>
        <taxon>Bacillales</taxon>
        <taxon>Paenibacillaceae</taxon>
        <taxon>Paenibacillus</taxon>
    </lineage>
</organism>
<dbReference type="CDD" id="cd00093">
    <property type="entry name" value="HTH_XRE"/>
    <property type="match status" value="1"/>
</dbReference>
<reference evidence="3" key="1">
    <citation type="journal article" date="2019" name="Int. J. Syst. Evol. Microbiol.">
        <title>The Global Catalogue of Microorganisms (GCM) 10K type strain sequencing project: providing services to taxonomists for standard genome sequencing and annotation.</title>
        <authorList>
            <consortium name="The Broad Institute Genomics Platform"/>
            <consortium name="The Broad Institute Genome Sequencing Center for Infectious Disease"/>
            <person name="Wu L."/>
            <person name="Ma J."/>
        </authorList>
    </citation>
    <scope>NUCLEOTIDE SEQUENCE [LARGE SCALE GENOMIC DNA]</scope>
    <source>
        <strain evidence="3">CGMCC 1.12769</strain>
    </source>
</reference>
<accession>A0ABQ1Y8S0</accession>
<protein>
    <recommendedName>
        <fullName evidence="1">HTH cro/C1-type domain-containing protein</fullName>
    </recommendedName>
</protein>
<dbReference type="Proteomes" id="UP000659344">
    <property type="component" value="Unassembled WGS sequence"/>
</dbReference>
<feature type="domain" description="HTH cro/C1-type" evidence="1">
    <location>
        <begin position="6"/>
        <end position="60"/>
    </location>
</feature>
<proteinExistence type="predicted"/>
<dbReference type="SUPFAM" id="SSF47413">
    <property type="entry name" value="lambda repressor-like DNA-binding domains"/>
    <property type="match status" value="1"/>
</dbReference>
<evidence type="ECO:0000313" key="3">
    <source>
        <dbReference type="Proteomes" id="UP000659344"/>
    </source>
</evidence>
<dbReference type="Gene3D" id="1.10.260.40">
    <property type="entry name" value="lambda repressor-like DNA-binding domains"/>
    <property type="match status" value="1"/>
</dbReference>